<dbReference type="AlphaFoldDB" id="J8F1X2"/>
<dbReference type="PANTHER" id="PTHR30408:SF12">
    <property type="entry name" value="TYPE I RESTRICTION ENZYME MJAVIII SPECIFICITY SUBUNIT"/>
    <property type="match status" value="1"/>
</dbReference>
<evidence type="ECO:0000256" key="3">
    <source>
        <dbReference type="ARBA" id="ARBA00023125"/>
    </source>
</evidence>
<dbReference type="Proteomes" id="UP000006997">
    <property type="component" value="Unassembled WGS sequence"/>
</dbReference>
<dbReference type="EMBL" id="AHEN01000008">
    <property type="protein sequence ID" value="EJR03167.1"/>
    <property type="molecule type" value="Genomic_DNA"/>
</dbReference>
<dbReference type="HOGENOM" id="CLU_021095_10_5_9"/>
<keyword evidence="2" id="KW-0680">Restriction system</keyword>
<comment type="caution">
    <text evidence="5">The sequence shown here is derived from an EMBL/GenBank/DDBJ whole genome shotgun (WGS) entry which is preliminary data.</text>
</comment>
<proteinExistence type="inferred from homology"/>
<protein>
    <recommendedName>
        <fullName evidence="4">Type I restriction modification DNA specificity domain-containing protein</fullName>
    </recommendedName>
</protein>
<keyword evidence="3" id="KW-0238">DNA-binding</keyword>
<feature type="domain" description="Type I restriction modification DNA specificity" evidence="4">
    <location>
        <begin position="211"/>
        <end position="384"/>
    </location>
</feature>
<dbReference type="GO" id="GO:0009307">
    <property type="term" value="P:DNA restriction-modification system"/>
    <property type="evidence" value="ECO:0007669"/>
    <property type="project" value="UniProtKB-KW"/>
</dbReference>
<dbReference type="PANTHER" id="PTHR30408">
    <property type="entry name" value="TYPE-1 RESTRICTION ENZYME ECOKI SPECIFICITY PROTEIN"/>
    <property type="match status" value="1"/>
</dbReference>
<dbReference type="PATRIC" id="fig|1053219.3.peg.1106"/>
<dbReference type="Pfam" id="PF01420">
    <property type="entry name" value="Methylase_S"/>
    <property type="match status" value="2"/>
</dbReference>
<evidence type="ECO:0000256" key="2">
    <source>
        <dbReference type="ARBA" id="ARBA00022747"/>
    </source>
</evidence>
<feature type="domain" description="Type I restriction modification DNA specificity" evidence="4">
    <location>
        <begin position="13"/>
        <end position="175"/>
    </location>
</feature>
<evidence type="ECO:0000259" key="4">
    <source>
        <dbReference type="Pfam" id="PF01420"/>
    </source>
</evidence>
<accession>J8F1X2</accession>
<evidence type="ECO:0000313" key="5">
    <source>
        <dbReference type="EMBL" id="EJR03167.1"/>
    </source>
</evidence>
<dbReference type="Gene3D" id="1.10.287.1120">
    <property type="entry name" value="Bipartite methylase S protein"/>
    <property type="match status" value="1"/>
</dbReference>
<dbReference type="RefSeq" id="WP_002158793.1">
    <property type="nucleotide sequence ID" value="NZ_JH792113.1"/>
</dbReference>
<evidence type="ECO:0000313" key="6">
    <source>
        <dbReference type="Proteomes" id="UP000006997"/>
    </source>
</evidence>
<organism evidence="5 6">
    <name type="scientific">Bacillus cereus MC67</name>
    <dbReference type="NCBI Taxonomy" id="1053219"/>
    <lineage>
        <taxon>Bacteria</taxon>
        <taxon>Bacillati</taxon>
        <taxon>Bacillota</taxon>
        <taxon>Bacilli</taxon>
        <taxon>Bacillales</taxon>
        <taxon>Bacillaceae</taxon>
        <taxon>Bacillus</taxon>
        <taxon>Bacillus cereus group</taxon>
    </lineage>
</organism>
<dbReference type="GO" id="GO:0003677">
    <property type="term" value="F:DNA binding"/>
    <property type="evidence" value="ECO:0007669"/>
    <property type="project" value="UniProtKB-KW"/>
</dbReference>
<comment type="similarity">
    <text evidence="1">Belongs to the type-I restriction system S methylase family.</text>
</comment>
<reference evidence="5 6" key="1">
    <citation type="submission" date="2012-04" db="EMBL/GenBank/DDBJ databases">
        <title>The Genome Sequence of Bacillus cereus MC67.</title>
        <authorList>
            <consortium name="The Broad Institute Genome Sequencing Platform"/>
            <consortium name="The Broad Institute Genome Sequencing Center for Infectious Disease"/>
            <person name="Feldgarden M."/>
            <person name="Van der Auwera G.A."/>
            <person name="Mahillon J."/>
            <person name="Duprez V."/>
            <person name="Timmery S."/>
            <person name="Mattelet C."/>
            <person name="Dierick K."/>
            <person name="Sun M."/>
            <person name="Yu Z."/>
            <person name="Zhu L."/>
            <person name="Hu X."/>
            <person name="Shank E.B."/>
            <person name="Swiecicka I."/>
            <person name="Hansen B.M."/>
            <person name="Andrup L."/>
            <person name="Young S.K."/>
            <person name="Zeng Q."/>
            <person name="Gargeya S."/>
            <person name="Fitzgerald M."/>
            <person name="Haas B."/>
            <person name="Abouelleil A."/>
            <person name="Alvarado L."/>
            <person name="Arachchi H.M."/>
            <person name="Berlin A."/>
            <person name="Chapman S.B."/>
            <person name="Goldberg J."/>
            <person name="Griggs A."/>
            <person name="Gujja S."/>
            <person name="Hansen M."/>
            <person name="Howarth C."/>
            <person name="Imamovic A."/>
            <person name="Larimer J."/>
            <person name="McCowen C."/>
            <person name="Montmayeur A."/>
            <person name="Murphy C."/>
            <person name="Neiman D."/>
            <person name="Pearson M."/>
            <person name="Priest M."/>
            <person name="Roberts A."/>
            <person name="Saif S."/>
            <person name="Shea T."/>
            <person name="Sisk P."/>
            <person name="Sykes S."/>
            <person name="Wortman J."/>
            <person name="Nusbaum C."/>
            <person name="Birren B."/>
        </authorList>
    </citation>
    <scope>NUCLEOTIDE SEQUENCE [LARGE SCALE GENOMIC DNA]</scope>
    <source>
        <strain evidence="5 6">MC67</strain>
    </source>
</reference>
<gene>
    <name evidence="5" type="ORF">II3_01084</name>
</gene>
<dbReference type="CDD" id="cd17246">
    <property type="entry name" value="RMtype1_S_SonII-TRD2-CR2_like"/>
    <property type="match status" value="1"/>
</dbReference>
<sequence length="414" mass="46797">MSNQKKTPIGLLPNDWQLKKNRELFNNKSVKNFPNEPVLSVTQNKGVIPRNLLEKRVNMENSNTATFKLVEEGDFIISLRSFQGGLEVSKYRGLVSPAYTVIQPKVPIVTDFYRHYFKSNKFINILNKAVVGIRDGKQISFSVFSELVTPYPSLQEQSKIASILSSVDKAIEKTESVIEQTERVKKGLMQHLFTKGIGHTTFKNTKVGRVPEKWAVKNLNDIAKVIDCKHYTPQYCETGIPIIRTNNLTPADLVLDGSYYTSEEDYFKLTDKYAPKKGDIIYGREGSFGVASYVKMDERFSIGQRVVVISPFKVLGRFLHLALNADVVLKQVILASLGTTVKRINVSDIKGLLIPIPTLEEQEEIVNIILPVFQRIENERAYLDSLNKIKKGLMQSLLTGKIRVKVDEAEVTQI</sequence>
<dbReference type="SUPFAM" id="SSF116734">
    <property type="entry name" value="DNA methylase specificity domain"/>
    <property type="match status" value="2"/>
</dbReference>
<dbReference type="Gene3D" id="3.90.220.20">
    <property type="entry name" value="DNA methylase specificity domains"/>
    <property type="match status" value="2"/>
</dbReference>
<name>J8F1X2_BACCE</name>
<dbReference type="REBASE" id="74787">
    <property type="entry name" value="S.BceMC67ORF1085P"/>
</dbReference>
<evidence type="ECO:0000256" key="1">
    <source>
        <dbReference type="ARBA" id="ARBA00010923"/>
    </source>
</evidence>
<dbReference type="InterPro" id="IPR052021">
    <property type="entry name" value="Type-I_RS_S_subunit"/>
</dbReference>
<dbReference type="InterPro" id="IPR000055">
    <property type="entry name" value="Restrct_endonuc_typeI_TRD"/>
</dbReference>
<dbReference type="InterPro" id="IPR044946">
    <property type="entry name" value="Restrct_endonuc_typeI_TRD_sf"/>
</dbReference>